<evidence type="ECO:0000313" key="2">
    <source>
        <dbReference type="Proteomes" id="UP001164539"/>
    </source>
</evidence>
<protein>
    <submittedName>
        <fullName evidence="1">F-box protein</fullName>
    </submittedName>
</protein>
<accession>A0ACC1XZ33</accession>
<reference evidence="1 2" key="1">
    <citation type="journal article" date="2023" name="Science">
        <title>Complex scaffold remodeling in plant triterpene biosynthesis.</title>
        <authorList>
            <person name="De La Pena R."/>
            <person name="Hodgson H."/>
            <person name="Liu J.C."/>
            <person name="Stephenson M.J."/>
            <person name="Martin A.C."/>
            <person name="Owen C."/>
            <person name="Harkess A."/>
            <person name="Leebens-Mack J."/>
            <person name="Jimenez L.E."/>
            <person name="Osbourn A."/>
            <person name="Sattely E.S."/>
        </authorList>
    </citation>
    <scope>NUCLEOTIDE SEQUENCE [LARGE SCALE GENOMIC DNA]</scope>
    <source>
        <strain evidence="2">cv. JPN11</strain>
        <tissue evidence="1">Leaf</tissue>
    </source>
</reference>
<organism evidence="1 2">
    <name type="scientific">Melia azedarach</name>
    <name type="common">Chinaberry tree</name>
    <dbReference type="NCBI Taxonomy" id="155640"/>
    <lineage>
        <taxon>Eukaryota</taxon>
        <taxon>Viridiplantae</taxon>
        <taxon>Streptophyta</taxon>
        <taxon>Embryophyta</taxon>
        <taxon>Tracheophyta</taxon>
        <taxon>Spermatophyta</taxon>
        <taxon>Magnoliopsida</taxon>
        <taxon>eudicotyledons</taxon>
        <taxon>Gunneridae</taxon>
        <taxon>Pentapetalae</taxon>
        <taxon>rosids</taxon>
        <taxon>malvids</taxon>
        <taxon>Sapindales</taxon>
        <taxon>Meliaceae</taxon>
        <taxon>Melia</taxon>
    </lineage>
</organism>
<sequence>MSDYIPEEILVEIFLRLPPKSLAEFRRVCKSWYSLIDDPDFISKYNLLRMKNVDNSKLIMRQYDKCNKHELFQLYQDQLDSFSAFKAIDFPLDKERAPYQIIGLCCGLATFIGFPVRGVAKCIVIWNPSLGSCVRIPAKYFPNIHSEPFYGFGFDPKTTDYKIVRVVFREGHSVPIRPRTYFVDVFALKVGNWKDITATVVPPCVFADKTPQAYVNGAIHWVGHDERGLGFWRRTVLAVFDLSEEVFKEFDIPNEVKTREVAYEKMQKLFVGVFDQTLALMHYYTQWYNSPSYDGCCIWMMKEYGVVDSWTKQFKIDLRLGLGKMVGLRKNGEVLLVTRYNGELVSYDTKRRKFQKLDTFCIDSSFYLDIYMESLVLMKRVNWCFTDA</sequence>
<dbReference type="Proteomes" id="UP001164539">
    <property type="component" value="Chromosome 6"/>
</dbReference>
<gene>
    <name evidence="1" type="ORF">OWV82_011268</name>
</gene>
<dbReference type="EMBL" id="CM051399">
    <property type="protein sequence ID" value="KAJ4716213.1"/>
    <property type="molecule type" value="Genomic_DNA"/>
</dbReference>
<keyword evidence="2" id="KW-1185">Reference proteome</keyword>
<proteinExistence type="predicted"/>
<name>A0ACC1XZ33_MELAZ</name>
<comment type="caution">
    <text evidence="1">The sequence shown here is derived from an EMBL/GenBank/DDBJ whole genome shotgun (WGS) entry which is preliminary data.</text>
</comment>
<evidence type="ECO:0000313" key="1">
    <source>
        <dbReference type="EMBL" id="KAJ4716213.1"/>
    </source>
</evidence>